<name>A0AAD0MX00_PSESX</name>
<feature type="transmembrane region" description="Helical" evidence="1">
    <location>
        <begin position="133"/>
        <end position="152"/>
    </location>
</feature>
<dbReference type="InterPro" id="IPR021836">
    <property type="entry name" value="DUF3429"/>
</dbReference>
<dbReference type="AlphaFoldDB" id="A0AAD0MX00"/>
<sequence>MNALPSTSLPKPISLLGYGGLLPFISLALLIPFSGDYRPLFAIALVNYGAVILSFVGALHWGFAMTAQDMKAEQRSGRFIWSVVPALIAWIATLLPMPLGYLLLVIGFVVHLWQDRQLSRVISLPAWYLPMRLRLTVVASVCLLLAAIVEVLHL</sequence>
<feature type="transmembrane region" description="Helical" evidence="1">
    <location>
        <begin position="84"/>
        <end position="113"/>
    </location>
</feature>
<feature type="transmembrane region" description="Helical" evidence="1">
    <location>
        <begin position="40"/>
        <end position="63"/>
    </location>
</feature>
<evidence type="ECO:0000256" key="1">
    <source>
        <dbReference type="SAM" id="Phobius"/>
    </source>
</evidence>
<keyword evidence="1" id="KW-1133">Transmembrane helix</keyword>
<dbReference type="Proteomes" id="UP000240475">
    <property type="component" value="Chromosome"/>
</dbReference>
<dbReference type="Pfam" id="PF11911">
    <property type="entry name" value="DUF3429"/>
    <property type="match status" value="1"/>
</dbReference>
<keyword evidence="1" id="KW-0812">Transmembrane</keyword>
<protein>
    <submittedName>
        <fullName evidence="2">DUF3429 domain-containing protein</fullName>
    </submittedName>
</protein>
<feature type="transmembrane region" description="Helical" evidence="1">
    <location>
        <begin position="12"/>
        <end position="34"/>
    </location>
</feature>
<dbReference type="EMBL" id="CP028490">
    <property type="protein sequence ID" value="AVX22954.1"/>
    <property type="molecule type" value="Genomic_DNA"/>
</dbReference>
<dbReference type="PANTHER" id="PTHR15887">
    <property type="entry name" value="TRANSMEMBRANE PROTEIN 69"/>
    <property type="match status" value="1"/>
</dbReference>
<dbReference type="RefSeq" id="WP_029573769.1">
    <property type="nucleotide sequence ID" value="NZ_CP028490.1"/>
</dbReference>
<dbReference type="PANTHER" id="PTHR15887:SF1">
    <property type="entry name" value="TRANSMEMBRANE PROTEIN 69"/>
    <property type="match status" value="1"/>
</dbReference>
<keyword evidence="1" id="KW-0472">Membrane</keyword>
<evidence type="ECO:0000313" key="3">
    <source>
        <dbReference type="Proteomes" id="UP000240475"/>
    </source>
</evidence>
<proteinExistence type="predicted"/>
<gene>
    <name evidence="2" type="ORF">DA456_05900</name>
</gene>
<organism evidence="2 3">
    <name type="scientific">Pseudomonas syringae pv. atrofaciens</name>
    <dbReference type="NCBI Taxonomy" id="192087"/>
    <lineage>
        <taxon>Bacteria</taxon>
        <taxon>Pseudomonadati</taxon>
        <taxon>Pseudomonadota</taxon>
        <taxon>Gammaproteobacteria</taxon>
        <taxon>Pseudomonadales</taxon>
        <taxon>Pseudomonadaceae</taxon>
        <taxon>Pseudomonas</taxon>
        <taxon>Pseudomonas syringae</taxon>
    </lineage>
</organism>
<reference evidence="2 3" key="1">
    <citation type="submission" date="2018-04" db="EMBL/GenBank/DDBJ databases">
        <authorList>
            <person name="Cha J.-S."/>
        </authorList>
    </citation>
    <scope>NUCLEOTIDE SEQUENCE [LARGE SCALE GENOMIC DNA]</scope>
    <source>
        <strain evidence="2 3">LMG5095</strain>
    </source>
</reference>
<evidence type="ECO:0000313" key="2">
    <source>
        <dbReference type="EMBL" id="AVX22954.1"/>
    </source>
</evidence>
<accession>A0AAD0MX00</accession>